<name>A0A0D2RQN6_GOSRA</name>
<gene>
    <name evidence="1" type="ORF">B456_009G239000</name>
</gene>
<reference evidence="1 2" key="1">
    <citation type="journal article" date="2012" name="Nature">
        <title>Repeated polyploidization of Gossypium genomes and the evolution of spinnable cotton fibres.</title>
        <authorList>
            <person name="Paterson A.H."/>
            <person name="Wendel J.F."/>
            <person name="Gundlach H."/>
            <person name="Guo H."/>
            <person name="Jenkins J."/>
            <person name="Jin D."/>
            <person name="Llewellyn D."/>
            <person name="Showmaker K.C."/>
            <person name="Shu S."/>
            <person name="Udall J."/>
            <person name="Yoo M.J."/>
            <person name="Byers R."/>
            <person name="Chen W."/>
            <person name="Doron-Faigenboim A."/>
            <person name="Duke M.V."/>
            <person name="Gong L."/>
            <person name="Grimwood J."/>
            <person name="Grover C."/>
            <person name="Grupp K."/>
            <person name="Hu G."/>
            <person name="Lee T.H."/>
            <person name="Li J."/>
            <person name="Lin L."/>
            <person name="Liu T."/>
            <person name="Marler B.S."/>
            <person name="Page J.T."/>
            <person name="Roberts A.W."/>
            <person name="Romanel E."/>
            <person name="Sanders W.S."/>
            <person name="Szadkowski E."/>
            <person name="Tan X."/>
            <person name="Tang H."/>
            <person name="Xu C."/>
            <person name="Wang J."/>
            <person name="Wang Z."/>
            <person name="Zhang D."/>
            <person name="Zhang L."/>
            <person name="Ashrafi H."/>
            <person name="Bedon F."/>
            <person name="Bowers J.E."/>
            <person name="Brubaker C.L."/>
            <person name="Chee P.W."/>
            <person name="Das S."/>
            <person name="Gingle A.R."/>
            <person name="Haigler C.H."/>
            <person name="Harker D."/>
            <person name="Hoffmann L.V."/>
            <person name="Hovav R."/>
            <person name="Jones D.C."/>
            <person name="Lemke C."/>
            <person name="Mansoor S."/>
            <person name="ur Rahman M."/>
            <person name="Rainville L.N."/>
            <person name="Rambani A."/>
            <person name="Reddy U.K."/>
            <person name="Rong J.K."/>
            <person name="Saranga Y."/>
            <person name="Scheffler B.E."/>
            <person name="Scheffler J.A."/>
            <person name="Stelly D.M."/>
            <person name="Triplett B.A."/>
            <person name="Van Deynze A."/>
            <person name="Vaslin M.F."/>
            <person name="Waghmare V.N."/>
            <person name="Walford S.A."/>
            <person name="Wright R.J."/>
            <person name="Zaki E.A."/>
            <person name="Zhang T."/>
            <person name="Dennis E.S."/>
            <person name="Mayer K.F."/>
            <person name="Peterson D.G."/>
            <person name="Rokhsar D.S."/>
            <person name="Wang X."/>
            <person name="Schmutz J."/>
        </authorList>
    </citation>
    <scope>NUCLEOTIDE SEQUENCE [LARGE SCALE GENOMIC DNA]</scope>
</reference>
<evidence type="ECO:0000313" key="2">
    <source>
        <dbReference type="Proteomes" id="UP000032304"/>
    </source>
</evidence>
<evidence type="ECO:0000313" key="1">
    <source>
        <dbReference type="EMBL" id="KJB53478.1"/>
    </source>
</evidence>
<sequence>MHPSLHTSAKKEKHKTNNEKLHHQCIYIYTAPINTSQQLRLKRQWARINTQLIHSKETELSTRKTFLYLITG</sequence>
<dbReference type="Proteomes" id="UP000032304">
    <property type="component" value="Chromosome 9"/>
</dbReference>
<dbReference type="EMBL" id="CM001748">
    <property type="protein sequence ID" value="KJB53478.1"/>
    <property type="molecule type" value="Genomic_DNA"/>
</dbReference>
<accession>A0A0D2RQN6</accession>
<dbReference type="AlphaFoldDB" id="A0A0D2RQN6"/>
<proteinExistence type="predicted"/>
<organism evidence="1 2">
    <name type="scientific">Gossypium raimondii</name>
    <name type="common">Peruvian cotton</name>
    <name type="synonym">Gossypium klotzschianum subsp. raimondii</name>
    <dbReference type="NCBI Taxonomy" id="29730"/>
    <lineage>
        <taxon>Eukaryota</taxon>
        <taxon>Viridiplantae</taxon>
        <taxon>Streptophyta</taxon>
        <taxon>Embryophyta</taxon>
        <taxon>Tracheophyta</taxon>
        <taxon>Spermatophyta</taxon>
        <taxon>Magnoliopsida</taxon>
        <taxon>eudicotyledons</taxon>
        <taxon>Gunneridae</taxon>
        <taxon>Pentapetalae</taxon>
        <taxon>rosids</taxon>
        <taxon>malvids</taxon>
        <taxon>Malvales</taxon>
        <taxon>Malvaceae</taxon>
        <taxon>Malvoideae</taxon>
        <taxon>Gossypium</taxon>
    </lineage>
</organism>
<dbReference type="Gramene" id="KJB53478">
    <property type="protein sequence ID" value="KJB53478"/>
    <property type="gene ID" value="B456_009G239000"/>
</dbReference>
<keyword evidence="2" id="KW-1185">Reference proteome</keyword>
<protein>
    <submittedName>
        <fullName evidence="1">Uncharacterized protein</fullName>
    </submittedName>
</protein>